<dbReference type="EC" id="3.5.4.33" evidence="8"/>
<dbReference type="PANTHER" id="PTHR11079">
    <property type="entry name" value="CYTOSINE DEAMINASE FAMILY MEMBER"/>
    <property type="match status" value="1"/>
</dbReference>
<dbReference type="PANTHER" id="PTHR11079:SF202">
    <property type="entry name" value="TRNA-SPECIFIC ADENOSINE DEAMINASE"/>
    <property type="match status" value="1"/>
</dbReference>
<evidence type="ECO:0000256" key="6">
    <source>
        <dbReference type="ARBA" id="ARBA00022833"/>
    </source>
</evidence>
<feature type="domain" description="CMP/dCMP-type deaminase" evidence="9">
    <location>
        <begin position="1"/>
        <end position="122"/>
    </location>
</feature>
<evidence type="ECO:0000259" key="9">
    <source>
        <dbReference type="PROSITE" id="PS51747"/>
    </source>
</evidence>
<comment type="cofactor">
    <cofactor evidence="8">
        <name>Zn(2+)</name>
        <dbReference type="ChEBI" id="CHEBI:29105"/>
    </cofactor>
    <text evidence="8">Binds 1 zinc ion per subunit.</text>
</comment>
<evidence type="ECO:0000256" key="4">
    <source>
        <dbReference type="ARBA" id="ARBA00022723"/>
    </source>
</evidence>
<dbReference type="Gene3D" id="3.40.140.10">
    <property type="entry name" value="Cytidine Deaminase, domain 2"/>
    <property type="match status" value="1"/>
</dbReference>
<sequence>MAEAIKEAVRALEEDEVPVGAVAVLNGQIIGRGHNRTESLKDPTAHAEIIAISSAANYLNNWRLQGVTLYCTLEPCPMCAGAIILARIKRLVFGLKDQKFGAVGSVVDLVNRKLFNHKVEVRSGMEEERIKAIMQEFFKKKRD</sequence>
<dbReference type="InterPro" id="IPR016193">
    <property type="entry name" value="Cytidine_deaminase-like"/>
</dbReference>
<name>A0A7C3UPV0_UNCW3</name>
<dbReference type="SUPFAM" id="SSF53927">
    <property type="entry name" value="Cytidine deaminase-like"/>
    <property type="match status" value="1"/>
</dbReference>
<keyword evidence="4 8" id="KW-0479">Metal-binding</keyword>
<keyword evidence="6 8" id="KW-0862">Zinc</keyword>
<keyword evidence="5 8" id="KW-0378">Hydrolase</keyword>
<dbReference type="InterPro" id="IPR016192">
    <property type="entry name" value="APOBEC/CMP_deaminase_Zn-bd"/>
</dbReference>
<proteinExistence type="inferred from homology"/>
<dbReference type="EMBL" id="DTMQ01000038">
    <property type="protein sequence ID" value="HGE99505.1"/>
    <property type="molecule type" value="Genomic_DNA"/>
</dbReference>
<evidence type="ECO:0000256" key="1">
    <source>
        <dbReference type="ARBA" id="ARBA00010669"/>
    </source>
</evidence>
<comment type="function">
    <text evidence="8">Catalyzes the deamination of adenosine to inosine at the wobble position 34 of tRNA(Arg2).</text>
</comment>
<dbReference type="GO" id="GO:0052717">
    <property type="term" value="F:tRNA-specific adenosine-34 deaminase activity"/>
    <property type="evidence" value="ECO:0007669"/>
    <property type="project" value="UniProtKB-UniRule"/>
</dbReference>
<comment type="catalytic activity">
    <reaction evidence="7 8">
        <text>adenosine(34) in tRNA + H2O + H(+) = inosine(34) in tRNA + NH4(+)</text>
        <dbReference type="Rhea" id="RHEA:43168"/>
        <dbReference type="Rhea" id="RHEA-COMP:10373"/>
        <dbReference type="Rhea" id="RHEA-COMP:10374"/>
        <dbReference type="ChEBI" id="CHEBI:15377"/>
        <dbReference type="ChEBI" id="CHEBI:15378"/>
        <dbReference type="ChEBI" id="CHEBI:28938"/>
        <dbReference type="ChEBI" id="CHEBI:74411"/>
        <dbReference type="ChEBI" id="CHEBI:82852"/>
        <dbReference type="EC" id="3.5.4.33"/>
    </reaction>
</comment>
<feature type="binding site" evidence="8">
    <location>
        <position position="46"/>
    </location>
    <ligand>
        <name>Zn(2+)</name>
        <dbReference type="ChEBI" id="CHEBI:29105"/>
        <note>catalytic</note>
    </ligand>
</feature>
<evidence type="ECO:0000256" key="7">
    <source>
        <dbReference type="ARBA" id="ARBA00048045"/>
    </source>
</evidence>
<reference evidence="10" key="1">
    <citation type="journal article" date="2020" name="mSystems">
        <title>Genome- and Community-Level Interaction Insights into Carbon Utilization and Element Cycling Functions of Hydrothermarchaeota in Hydrothermal Sediment.</title>
        <authorList>
            <person name="Zhou Z."/>
            <person name="Liu Y."/>
            <person name="Xu W."/>
            <person name="Pan J."/>
            <person name="Luo Z.H."/>
            <person name="Li M."/>
        </authorList>
    </citation>
    <scope>NUCLEOTIDE SEQUENCE [LARGE SCALE GENOMIC DNA]</scope>
    <source>
        <strain evidence="10">SpSt-906</strain>
    </source>
</reference>
<evidence type="ECO:0000256" key="2">
    <source>
        <dbReference type="ARBA" id="ARBA00011738"/>
    </source>
</evidence>
<dbReference type="GO" id="GO:0008270">
    <property type="term" value="F:zinc ion binding"/>
    <property type="evidence" value="ECO:0007669"/>
    <property type="project" value="UniProtKB-UniRule"/>
</dbReference>
<dbReference type="HAMAP" id="MF_00972">
    <property type="entry name" value="tRNA_aden_deaminase"/>
    <property type="match status" value="1"/>
</dbReference>
<dbReference type="InterPro" id="IPR058535">
    <property type="entry name" value="MafB19-deam"/>
</dbReference>
<keyword evidence="3 8" id="KW-0819">tRNA processing</keyword>
<dbReference type="InterPro" id="IPR028883">
    <property type="entry name" value="tRNA_aden_deaminase"/>
</dbReference>
<organism evidence="10">
    <name type="scientific">candidate division WOR-3 bacterium</name>
    <dbReference type="NCBI Taxonomy" id="2052148"/>
    <lineage>
        <taxon>Bacteria</taxon>
        <taxon>Bacteria division WOR-3</taxon>
    </lineage>
</organism>
<feature type="active site" description="Proton donor" evidence="8">
    <location>
        <position position="48"/>
    </location>
</feature>
<dbReference type="GO" id="GO:0002100">
    <property type="term" value="P:tRNA wobble adenosine to inosine editing"/>
    <property type="evidence" value="ECO:0007669"/>
    <property type="project" value="UniProtKB-UniRule"/>
</dbReference>
<accession>A0A7C3UPV0</accession>
<dbReference type="NCBIfam" id="NF008113">
    <property type="entry name" value="PRK10860.1"/>
    <property type="match status" value="1"/>
</dbReference>
<gene>
    <name evidence="8" type="primary">tadA</name>
    <name evidence="10" type="ORF">ENX07_05490</name>
</gene>
<dbReference type="FunFam" id="3.40.140.10:FF:000005">
    <property type="entry name" value="tRNA-specific adenosine deaminase"/>
    <property type="match status" value="1"/>
</dbReference>
<dbReference type="CDD" id="cd01285">
    <property type="entry name" value="nucleoside_deaminase"/>
    <property type="match status" value="1"/>
</dbReference>
<protein>
    <recommendedName>
        <fullName evidence="8">tRNA-specific adenosine deaminase</fullName>
        <ecNumber evidence="8">3.5.4.33</ecNumber>
    </recommendedName>
</protein>
<feature type="binding site" evidence="8">
    <location>
        <position position="79"/>
    </location>
    <ligand>
        <name>Zn(2+)</name>
        <dbReference type="ChEBI" id="CHEBI:29105"/>
        <note>catalytic</note>
    </ligand>
</feature>
<feature type="binding site" evidence="8">
    <location>
        <position position="76"/>
    </location>
    <ligand>
        <name>Zn(2+)</name>
        <dbReference type="ChEBI" id="CHEBI:29105"/>
        <note>catalytic</note>
    </ligand>
</feature>
<comment type="subunit">
    <text evidence="2 8">Homodimer.</text>
</comment>
<comment type="similarity">
    <text evidence="1">Belongs to the cytidine and deoxycytidylate deaminase family. ADAT2 subfamily.</text>
</comment>
<dbReference type="InterPro" id="IPR002125">
    <property type="entry name" value="CMP_dCMP_dom"/>
</dbReference>
<comment type="caution">
    <text evidence="10">The sequence shown here is derived from an EMBL/GenBank/DDBJ whole genome shotgun (WGS) entry which is preliminary data.</text>
</comment>
<evidence type="ECO:0000313" key="10">
    <source>
        <dbReference type="EMBL" id="HGE99505.1"/>
    </source>
</evidence>
<evidence type="ECO:0000256" key="5">
    <source>
        <dbReference type="ARBA" id="ARBA00022801"/>
    </source>
</evidence>
<dbReference type="Pfam" id="PF14437">
    <property type="entry name" value="MafB19-deam"/>
    <property type="match status" value="1"/>
</dbReference>
<dbReference type="PROSITE" id="PS51747">
    <property type="entry name" value="CYT_DCMP_DEAMINASES_2"/>
    <property type="match status" value="1"/>
</dbReference>
<dbReference type="AlphaFoldDB" id="A0A7C3UPV0"/>
<dbReference type="PROSITE" id="PS00903">
    <property type="entry name" value="CYT_DCMP_DEAMINASES_1"/>
    <property type="match status" value="1"/>
</dbReference>
<evidence type="ECO:0000256" key="8">
    <source>
        <dbReference type="HAMAP-Rule" id="MF_00972"/>
    </source>
</evidence>
<evidence type="ECO:0000256" key="3">
    <source>
        <dbReference type="ARBA" id="ARBA00022694"/>
    </source>
</evidence>